<keyword evidence="3" id="KW-0813">Transport</keyword>
<dbReference type="STRING" id="1161099.SAMN05444817_1178"/>
<evidence type="ECO:0000256" key="2">
    <source>
        <dbReference type="ARBA" id="ARBA00007520"/>
    </source>
</evidence>
<dbReference type="Pfam" id="PF07690">
    <property type="entry name" value="MFS_1"/>
    <property type="match status" value="1"/>
</dbReference>
<feature type="domain" description="Major facilitator superfamily (MFS) profile" evidence="10">
    <location>
        <begin position="33"/>
        <end position="412"/>
    </location>
</feature>
<feature type="transmembrane region" description="Helical" evidence="9">
    <location>
        <begin position="124"/>
        <end position="149"/>
    </location>
</feature>
<dbReference type="GO" id="GO:0005886">
    <property type="term" value="C:plasma membrane"/>
    <property type="evidence" value="ECO:0007669"/>
    <property type="project" value="UniProtKB-SubCell"/>
</dbReference>
<feature type="transmembrane region" description="Helical" evidence="9">
    <location>
        <begin position="386"/>
        <end position="407"/>
    </location>
</feature>
<dbReference type="InterPro" id="IPR005829">
    <property type="entry name" value="Sugar_transporter_CS"/>
</dbReference>
<dbReference type="InterPro" id="IPR036259">
    <property type="entry name" value="MFS_trans_sf"/>
</dbReference>
<dbReference type="OrthoDB" id="9793283at2"/>
<keyword evidence="4" id="KW-1003">Cell membrane</keyword>
<dbReference type="InterPro" id="IPR005828">
    <property type="entry name" value="MFS_sugar_transport-like"/>
</dbReference>
<evidence type="ECO:0000256" key="6">
    <source>
        <dbReference type="ARBA" id="ARBA00022989"/>
    </source>
</evidence>
<evidence type="ECO:0000313" key="11">
    <source>
        <dbReference type="EMBL" id="SIS59114.1"/>
    </source>
</evidence>
<feature type="transmembrane region" description="Helical" evidence="9">
    <location>
        <begin position="161"/>
        <end position="182"/>
    </location>
</feature>
<feature type="transmembrane region" description="Helical" evidence="9">
    <location>
        <begin position="34"/>
        <end position="55"/>
    </location>
</feature>
<evidence type="ECO:0000259" key="10">
    <source>
        <dbReference type="PROSITE" id="PS50850"/>
    </source>
</evidence>
<feature type="transmembrane region" description="Helical" evidence="9">
    <location>
        <begin position="61"/>
        <end position="79"/>
    </location>
</feature>
<evidence type="ECO:0000256" key="3">
    <source>
        <dbReference type="ARBA" id="ARBA00022448"/>
    </source>
</evidence>
<feature type="compositionally biased region" description="Low complexity" evidence="8">
    <location>
        <begin position="418"/>
        <end position="452"/>
    </location>
</feature>
<dbReference type="InterPro" id="IPR020846">
    <property type="entry name" value="MFS_dom"/>
</dbReference>
<proteinExistence type="inferred from homology"/>
<dbReference type="Gene3D" id="1.20.1720.10">
    <property type="entry name" value="Multidrug resistance protein D"/>
    <property type="match status" value="1"/>
</dbReference>
<keyword evidence="5 9" id="KW-0812">Transmembrane</keyword>
<sequence length="452" mass="46613">MTTPSKASRWAAHRHARAEAKAARGPVPPIPQEIWVLVSAAFLIALGYGLIAPIIPQFAESFGVSMAAAAAVVSVFSAARLVGAPGAGRLVDKLGSRKIYLSGLVIVAVTTGLVAIAQEYWHMMVLRFLAGLGSTMFTISAQALIVKVAPPQIRGRASSTYATAFLLGNIIGPVAGAGLSFLGMRWPFVIYGFGVGLAAFVVWARLPKSDHDVDRAARPPMRLDEAFAHPSYRSLLASMFSQGWVNMGVRVAILPLFAASVFTHGAAMSGLALAAFAAGNAVTLQFSGRLSDEIGRKPMILSGLATTVVATATLGFATSFWPLIALSALAGVGGGLLVPSQQATLADIIGNDRSGGKTLSVFQMCGDAGQVLGPIVIGALAQSHGFPTAFAVCGAVAAAAFTVWALMGQETRPNRAGAAMTSKATSTTNTSATTTTTTPTTSTTTETPAKEH</sequence>
<name>A0A1N7KCF5_9CORY</name>
<dbReference type="Gene3D" id="1.20.1250.20">
    <property type="entry name" value="MFS general substrate transporter like domains"/>
    <property type="match status" value="1"/>
</dbReference>
<dbReference type="Proteomes" id="UP000186292">
    <property type="component" value="Unassembled WGS sequence"/>
</dbReference>
<comment type="subcellular location">
    <subcellularLocation>
        <location evidence="1">Cell membrane</location>
        <topology evidence="1">Multi-pass membrane protein</topology>
    </subcellularLocation>
</comment>
<dbReference type="SUPFAM" id="SSF103473">
    <property type="entry name" value="MFS general substrate transporter"/>
    <property type="match status" value="1"/>
</dbReference>
<keyword evidence="6 9" id="KW-1133">Transmembrane helix</keyword>
<gene>
    <name evidence="11" type="ORF">SAMN05444817_1178</name>
</gene>
<comment type="similarity">
    <text evidence="2">Belongs to the major facilitator superfamily. TCR/Tet family.</text>
</comment>
<dbReference type="EMBL" id="FTOF01000017">
    <property type="protein sequence ID" value="SIS59114.1"/>
    <property type="molecule type" value="Genomic_DNA"/>
</dbReference>
<dbReference type="GO" id="GO:0022857">
    <property type="term" value="F:transmembrane transporter activity"/>
    <property type="evidence" value="ECO:0007669"/>
    <property type="project" value="InterPro"/>
</dbReference>
<accession>A0A1N7KCF5</accession>
<reference evidence="12" key="1">
    <citation type="submission" date="2017-01" db="EMBL/GenBank/DDBJ databases">
        <authorList>
            <person name="Varghese N."/>
            <person name="Submissions S."/>
        </authorList>
    </citation>
    <scope>NUCLEOTIDE SEQUENCE [LARGE SCALE GENOMIC DNA]</scope>
    <source>
        <strain evidence="12">DSM 44531</strain>
    </source>
</reference>
<protein>
    <submittedName>
        <fullName evidence="11">Predicted arabinose efflux permease, MFS family</fullName>
    </submittedName>
</protein>
<evidence type="ECO:0000256" key="4">
    <source>
        <dbReference type="ARBA" id="ARBA00022475"/>
    </source>
</evidence>
<evidence type="ECO:0000256" key="9">
    <source>
        <dbReference type="SAM" id="Phobius"/>
    </source>
</evidence>
<dbReference type="PROSITE" id="PS50850">
    <property type="entry name" value="MFS"/>
    <property type="match status" value="1"/>
</dbReference>
<dbReference type="Pfam" id="PF00083">
    <property type="entry name" value="Sugar_tr"/>
    <property type="match status" value="1"/>
</dbReference>
<evidence type="ECO:0000256" key="8">
    <source>
        <dbReference type="SAM" id="MobiDB-lite"/>
    </source>
</evidence>
<evidence type="ECO:0000256" key="7">
    <source>
        <dbReference type="ARBA" id="ARBA00023136"/>
    </source>
</evidence>
<organism evidence="11 12">
    <name type="scientific">Corynebacterium appendicis CIP 107643</name>
    <dbReference type="NCBI Taxonomy" id="1161099"/>
    <lineage>
        <taxon>Bacteria</taxon>
        <taxon>Bacillati</taxon>
        <taxon>Actinomycetota</taxon>
        <taxon>Actinomycetes</taxon>
        <taxon>Mycobacteriales</taxon>
        <taxon>Corynebacteriaceae</taxon>
        <taxon>Corynebacterium</taxon>
    </lineage>
</organism>
<dbReference type="RefSeq" id="WP_084560776.1">
    <property type="nucleotide sequence ID" value="NZ_CP046976.1"/>
</dbReference>
<dbReference type="PROSITE" id="PS00216">
    <property type="entry name" value="SUGAR_TRANSPORT_1"/>
    <property type="match status" value="1"/>
</dbReference>
<feature type="region of interest" description="Disordered" evidence="8">
    <location>
        <begin position="415"/>
        <end position="452"/>
    </location>
</feature>
<dbReference type="CDD" id="cd17325">
    <property type="entry name" value="MFS_MdtG_SLC18_like"/>
    <property type="match status" value="1"/>
</dbReference>
<feature type="transmembrane region" description="Helical" evidence="9">
    <location>
        <begin position="188"/>
        <end position="206"/>
    </location>
</feature>
<feature type="transmembrane region" description="Helical" evidence="9">
    <location>
        <begin position="99"/>
        <end position="118"/>
    </location>
</feature>
<dbReference type="InterPro" id="IPR011701">
    <property type="entry name" value="MFS"/>
</dbReference>
<dbReference type="PANTHER" id="PTHR43414">
    <property type="entry name" value="MULTIDRUG RESISTANCE PROTEIN MDTG"/>
    <property type="match status" value="1"/>
</dbReference>
<dbReference type="AlphaFoldDB" id="A0A1N7KCF5"/>
<evidence type="ECO:0000313" key="12">
    <source>
        <dbReference type="Proteomes" id="UP000186292"/>
    </source>
</evidence>
<evidence type="ECO:0000256" key="5">
    <source>
        <dbReference type="ARBA" id="ARBA00022692"/>
    </source>
</evidence>
<keyword evidence="7 9" id="KW-0472">Membrane</keyword>
<feature type="transmembrane region" description="Helical" evidence="9">
    <location>
        <begin position="299"/>
        <end position="317"/>
    </location>
</feature>
<dbReference type="InterPro" id="IPR001958">
    <property type="entry name" value="Tet-R_TetA/multi-R_MdtG-like"/>
</dbReference>
<keyword evidence="12" id="KW-1185">Reference proteome</keyword>
<dbReference type="PRINTS" id="PR01035">
    <property type="entry name" value="TCRTETA"/>
</dbReference>
<evidence type="ECO:0000256" key="1">
    <source>
        <dbReference type="ARBA" id="ARBA00004651"/>
    </source>
</evidence>
<dbReference type="PANTHER" id="PTHR43414:SF6">
    <property type="entry name" value="MULTIDRUG RESISTANCE PROTEIN MDTG"/>
    <property type="match status" value="1"/>
</dbReference>